<dbReference type="AlphaFoldDB" id="A0ABD2NWW7"/>
<reference evidence="5 6" key="1">
    <citation type="journal article" date="2021" name="BMC Biol.">
        <title>Horizontally acquired antibacterial genes associated with adaptive radiation of ladybird beetles.</title>
        <authorList>
            <person name="Li H.S."/>
            <person name="Tang X.F."/>
            <person name="Huang Y.H."/>
            <person name="Xu Z.Y."/>
            <person name="Chen M.L."/>
            <person name="Du X.Y."/>
            <person name="Qiu B.Y."/>
            <person name="Chen P.T."/>
            <person name="Zhang W."/>
            <person name="Slipinski A."/>
            <person name="Escalona H.E."/>
            <person name="Waterhouse R.M."/>
            <person name="Zwick A."/>
            <person name="Pang H."/>
        </authorList>
    </citation>
    <scope>NUCLEOTIDE SEQUENCE [LARGE SCALE GENOMIC DNA]</scope>
    <source>
        <strain evidence="5">SYSU2018</strain>
    </source>
</reference>
<accession>A0ABD2NWW7</accession>
<comment type="caution">
    <text evidence="5">The sequence shown here is derived from an EMBL/GenBank/DDBJ whole genome shotgun (WGS) entry which is preliminary data.</text>
</comment>
<proteinExistence type="predicted"/>
<feature type="region of interest" description="Disordered" evidence="4">
    <location>
        <begin position="92"/>
        <end position="162"/>
    </location>
</feature>
<feature type="compositionally biased region" description="Basic and acidic residues" evidence="4">
    <location>
        <begin position="151"/>
        <end position="162"/>
    </location>
</feature>
<keyword evidence="2" id="KW-0694">RNA-binding</keyword>
<evidence type="ECO:0000313" key="6">
    <source>
        <dbReference type="Proteomes" id="UP001516400"/>
    </source>
</evidence>
<dbReference type="GO" id="GO:0005634">
    <property type="term" value="C:nucleus"/>
    <property type="evidence" value="ECO:0007669"/>
    <property type="project" value="UniProtKB-SubCell"/>
</dbReference>
<protein>
    <submittedName>
        <fullName evidence="5">Uncharacterized protein</fullName>
    </submittedName>
</protein>
<dbReference type="PANTHER" id="PTHR15597:SF22">
    <property type="entry name" value="RNA-BINDING FOX PROTEIN 1, ISOFORM H"/>
    <property type="match status" value="1"/>
</dbReference>
<feature type="region of interest" description="Disordered" evidence="4">
    <location>
        <begin position="1"/>
        <end position="77"/>
    </location>
</feature>
<evidence type="ECO:0000256" key="2">
    <source>
        <dbReference type="ARBA" id="ARBA00022884"/>
    </source>
</evidence>
<keyword evidence="3" id="KW-0539">Nucleus</keyword>
<sequence length="162" mass="17010">MNERTHSYDQHMVQTGMTGPFGAAAPTAFPAQNGEVKADAEKPSVPLLPQPTGAAAAGAGAGPPFTPPPPQPNVTTEQPQVNLVHSPVVTQNQQQTFKCESQQGATEAENQTTTVPPTSDGAENTNTGATAAADPSKNQPKRLHVSNIPFRFRDPDLRAMFG</sequence>
<evidence type="ECO:0000256" key="1">
    <source>
        <dbReference type="ARBA" id="ARBA00004123"/>
    </source>
</evidence>
<organism evidence="5 6">
    <name type="scientific">Cryptolaemus montrouzieri</name>
    <dbReference type="NCBI Taxonomy" id="559131"/>
    <lineage>
        <taxon>Eukaryota</taxon>
        <taxon>Metazoa</taxon>
        <taxon>Ecdysozoa</taxon>
        <taxon>Arthropoda</taxon>
        <taxon>Hexapoda</taxon>
        <taxon>Insecta</taxon>
        <taxon>Pterygota</taxon>
        <taxon>Neoptera</taxon>
        <taxon>Endopterygota</taxon>
        <taxon>Coleoptera</taxon>
        <taxon>Polyphaga</taxon>
        <taxon>Cucujiformia</taxon>
        <taxon>Coccinelloidea</taxon>
        <taxon>Coccinellidae</taxon>
        <taxon>Scymninae</taxon>
        <taxon>Scymnini</taxon>
        <taxon>Cryptolaemus</taxon>
    </lineage>
</organism>
<dbReference type="InterPro" id="IPR047131">
    <property type="entry name" value="RBFOX1-like"/>
</dbReference>
<gene>
    <name evidence="5" type="ORF">HHI36_006341</name>
</gene>
<evidence type="ECO:0000256" key="3">
    <source>
        <dbReference type="ARBA" id="ARBA00023242"/>
    </source>
</evidence>
<feature type="non-terminal residue" evidence="5">
    <location>
        <position position="162"/>
    </location>
</feature>
<name>A0ABD2NWW7_9CUCU</name>
<evidence type="ECO:0000313" key="5">
    <source>
        <dbReference type="EMBL" id="KAL3283189.1"/>
    </source>
</evidence>
<feature type="compositionally biased region" description="Polar residues" evidence="4">
    <location>
        <begin position="92"/>
        <end position="117"/>
    </location>
</feature>
<dbReference type="PANTHER" id="PTHR15597">
    <property type="entry name" value="ATAXIN 2-BINDING PROTEIN 1-RELATED"/>
    <property type="match status" value="1"/>
</dbReference>
<dbReference type="Proteomes" id="UP001516400">
    <property type="component" value="Unassembled WGS sequence"/>
</dbReference>
<dbReference type="GO" id="GO:0003723">
    <property type="term" value="F:RNA binding"/>
    <property type="evidence" value="ECO:0007669"/>
    <property type="project" value="UniProtKB-KW"/>
</dbReference>
<dbReference type="EMBL" id="JABFTP020000144">
    <property type="protein sequence ID" value="KAL3283189.1"/>
    <property type="molecule type" value="Genomic_DNA"/>
</dbReference>
<comment type="subcellular location">
    <subcellularLocation>
        <location evidence="1">Nucleus</location>
    </subcellularLocation>
</comment>
<keyword evidence="6" id="KW-1185">Reference proteome</keyword>
<evidence type="ECO:0000256" key="4">
    <source>
        <dbReference type="SAM" id="MobiDB-lite"/>
    </source>
</evidence>
<feature type="compositionally biased region" description="Low complexity" evidence="4">
    <location>
        <begin position="121"/>
        <end position="133"/>
    </location>
</feature>
<feature type="compositionally biased region" description="Low complexity" evidence="4">
    <location>
        <begin position="15"/>
        <end position="31"/>
    </location>
</feature>